<dbReference type="PANTHER" id="PTHR23198">
    <property type="entry name" value="NUCLEOPORIN"/>
    <property type="match status" value="1"/>
</dbReference>
<dbReference type="OrthoDB" id="5865002at2759"/>
<keyword evidence="6" id="KW-0509">mRNA transport</keyword>
<keyword evidence="5" id="KW-0813">Transport</keyword>
<keyword evidence="9" id="KW-0906">Nuclear pore complex</keyword>
<dbReference type="EMBL" id="JOJR01003246">
    <property type="protein sequence ID" value="RCN27957.1"/>
    <property type="molecule type" value="Genomic_DNA"/>
</dbReference>
<dbReference type="GO" id="GO:0006405">
    <property type="term" value="P:RNA export from nucleus"/>
    <property type="evidence" value="ECO:0007669"/>
    <property type="project" value="TreeGrafter"/>
</dbReference>
<dbReference type="GO" id="GO:0031965">
    <property type="term" value="C:nuclear membrane"/>
    <property type="evidence" value="ECO:0007669"/>
    <property type="project" value="UniProtKB-SubCell"/>
</dbReference>
<keyword evidence="8" id="KW-0811">Translocation</keyword>
<name>A0A368FCQ7_ANCCA</name>
<accession>A0A368FCQ7</accession>
<evidence type="ECO:0000256" key="1">
    <source>
        <dbReference type="ARBA" id="ARBA00004567"/>
    </source>
</evidence>
<organism evidence="11 12">
    <name type="scientific">Ancylostoma caninum</name>
    <name type="common">Dog hookworm</name>
    <dbReference type="NCBI Taxonomy" id="29170"/>
    <lineage>
        <taxon>Eukaryota</taxon>
        <taxon>Metazoa</taxon>
        <taxon>Ecdysozoa</taxon>
        <taxon>Nematoda</taxon>
        <taxon>Chromadorea</taxon>
        <taxon>Rhabditida</taxon>
        <taxon>Rhabditina</taxon>
        <taxon>Rhabditomorpha</taxon>
        <taxon>Strongyloidea</taxon>
        <taxon>Ancylostomatidae</taxon>
        <taxon>Ancylostomatinae</taxon>
        <taxon>Ancylostoma</taxon>
    </lineage>
</organism>
<dbReference type="PANTHER" id="PTHR23198:SF6">
    <property type="entry name" value="NUCLEAR PORE COMPLEX PROTEIN NUP98-NUP96"/>
    <property type="match status" value="1"/>
</dbReference>
<keyword evidence="10" id="KW-0539">Nucleus</keyword>
<evidence type="ECO:0000313" key="12">
    <source>
        <dbReference type="Proteomes" id="UP000252519"/>
    </source>
</evidence>
<comment type="caution">
    <text evidence="11">The sequence shown here is derived from an EMBL/GenBank/DDBJ whole genome shotgun (WGS) entry which is preliminary data.</text>
</comment>
<dbReference type="GO" id="GO:0003723">
    <property type="term" value="F:RNA binding"/>
    <property type="evidence" value="ECO:0007669"/>
    <property type="project" value="TreeGrafter"/>
</dbReference>
<evidence type="ECO:0000256" key="4">
    <source>
        <dbReference type="ARBA" id="ARBA00013472"/>
    </source>
</evidence>
<dbReference type="GO" id="GO:0008139">
    <property type="term" value="F:nuclear localization sequence binding"/>
    <property type="evidence" value="ECO:0007669"/>
    <property type="project" value="TreeGrafter"/>
</dbReference>
<proteinExistence type="inferred from homology"/>
<dbReference type="Pfam" id="PF21240">
    <property type="entry name" value="Nup98_GLEBS"/>
    <property type="match status" value="1"/>
</dbReference>
<reference evidence="11 12" key="1">
    <citation type="submission" date="2014-10" db="EMBL/GenBank/DDBJ databases">
        <title>Draft genome of the hookworm Ancylostoma caninum.</title>
        <authorList>
            <person name="Mitreva M."/>
        </authorList>
    </citation>
    <scope>NUCLEOTIDE SEQUENCE [LARGE SCALE GENOMIC DNA]</scope>
    <source>
        <strain evidence="11 12">Baltimore</strain>
    </source>
</reference>
<dbReference type="STRING" id="29170.A0A368FCQ7"/>
<keyword evidence="12" id="KW-1185">Reference proteome</keyword>
<evidence type="ECO:0000256" key="3">
    <source>
        <dbReference type="ARBA" id="ARBA00008926"/>
    </source>
</evidence>
<dbReference type="GO" id="GO:0034398">
    <property type="term" value="P:telomere tethering at nuclear periphery"/>
    <property type="evidence" value="ECO:0007669"/>
    <property type="project" value="TreeGrafter"/>
</dbReference>
<gene>
    <name evidence="11" type="ORF">ANCCAN_26308</name>
</gene>
<evidence type="ECO:0000256" key="8">
    <source>
        <dbReference type="ARBA" id="ARBA00023010"/>
    </source>
</evidence>
<dbReference type="FunFam" id="1.10.10.2360:FF:000001">
    <property type="entry name" value="Nuclear pore complex protein Nup98-Nup96"/>
    <property type="match status" value="1"/>
</dbReference>
<comment type="subcellular location">
    <subcellularLocation>
        <location evidence="2">Nucleus membrane</location>
        <topology evidence="2">Peripheral membrane protein</topology>
        <orientation evidence="2">Nucleoplasmic side</orientation>
    </subcellularLocation>
    <subcellularLocation>
        <location evidence="1">Nucleus</location>
        <location evidence="1">Nuclear pore complex</location>
    </subcellularLocation>
</comment>
<dbReference type="GO" id="GO:0006606">
    <property type="term" value="P:protein import into nucleus"/>
    <property type="evidence" value="ECO:0007669"/>
    <property type="project" value="TreeGrafter"/>
</dbReference>
<evidence type="ECO:0000256" key="10">
    <source>
        <dbReference type="ARBA" id="ARBA00023242"/>
    </source>
</evidence>
<dbReference type="GO" id="GO:0017056">
    <property type="term" value="F:structural constituent of nuclear pore"/>
    <property type="evidence" value="ECO:0007669"/>
    <property type="project" value="TreeGrafter"/>
</dbReference>
<dbReference type="Proteomes" id="UP000252519">
    <property type="component" value="Unassembled WGS sequence"/>
</dbReference>
<evidence type="ECO:0000256" key="2">
    <source>
        <dbReference type="ARBA" id="ARBA00004620"/>
    </source>
</evidence>
<keyword evidence="7" id="KW-0653">Protein transport</keyword>
<dbReference type="GO" id="GO:0000973">
    <property type="term" value="P:post-transcriptional tethering of RNA polymerase II gene DNA at nuclear periphery"/>
    <property type="evidence" value="ECO:0007669"/>
    <property type="project" value="TreeGrafter"/>
</dbReference>
<protein>
    <recommendedName>
        <fullName evidence="4">Nuclear pore complex protein Nup98-Nup96</fullName>
    </recommendedName>
</protein>
<dbReference type="GO" id="GO:0051028">
    <property type="term" value="P:mRNA transport"/>
    <property type="evidence" value="ECO:0007669"/>
    <property type="project" value="UniProtKB-KW"/>
</dbReference>
<dbReference type="Gene3D" id="1.10.10.2360">
    <property type="match status" value="1"/>
</dbReference>
<dbReference type="InterPro" id="IPR037665">
    <property type="entry name" value="Nucleoporin_S59-like"/>
</dbReference>
<sequence>MMKNGSQTTISTKHMCITAMKAYEGKSLEELRIDDYIANRKTPSTTGGGLFGSSTQPAAGTSIFGSTPAKPSLFGSSTSKVPFISCVVIQYVSKWLFFFPDVILIPSHGFSSSYFYVFF</sequence>
<dbReference type="GO" id="GO:0044614">
    <property type="term" value="C:nuclear pore cytoplasmic filaments"/>
    <property type="evidence" value="ECO:0007669"/>
    <property type="project" value="TreeGrafter"/>
</dbReference>
<evidence type="ECO:0000256" key="9">
    <source>
        <dbReference type="ARBA" id="ARBA00023132"/>
    </source>
</evidence>
<dbReference type="AlphaFoldDB" id="A0A368FCQ7"/>
<evidence type="ECO:0000256" key="5">
    <source>
        <dbReference type="ARBA" id="ARBA00022448"/>
    </source>
</evidence>
<comment type="similarity">
    <text evidence="3">Belongs to the nucleoporin GLFG family.</text>
</comment>
<evidence type="ECO:0000256" key="6">
    <source>
        <dbReference type="ARBA" id="ARBA00022816"/>
    </source>
</evidence>
<evidence type="ECO:0000313" key="11">
    <source>
        <dbReference type="EMBL" id="RCN27957.1"/>
    </source>
</evidence>
<evidence type="ECO:0000256" key="7">
    <source>
        <dbReference type="ARBA" id="ARBA00022927"/>
    </source>
</evidence>